<keyword evidence="2" id="KW-1185">Reference proteome</keyword>
<evidence type="ECO:0000313" key="1">
    <source>
        <dbReference type="EMBL" id="CAG8591100.1"/>
    </source>
</evidence>
<dbReference type="Proteomes" id="UP000789702">
    <property type="component" value="Unassembled WGS sequence"/>
</dbReference>
<gene>
    <name evidence="1" type="ORF">DHETER_LOCUS6864</name>
</gene>
<protein>
    <submittedName>
        <fullName evidence="1">1910_t:CDS:1</fullName>
    </submittedName>
</protein>
<name>A0ACA9MIF6_9GLOM</name>
<comment type="caution">
    <text evidence="1">The sequence shown here is derived from an EMBL/GenBank/DDBJ whole genome shotgun (WGS) entry which is preliminary data.</text>
</comment>
<dbReference type="EMBL" id="CAJVPU010009067">
    <property type="protein sequence ID" value="CAG8591100.1"/>
    <property type="molecule type" value="Genomic_DNA"/>
</dbReference>
<sequence length="282" mass="32528">DLQSFGIFGEFSLYLWSFGIFLGSSAFCAFGESWFLRSFSVLVNFLGVFGILVFRRFGEFSWDLWSSMVLGNFLSLRRFDLQSFGEFSWDLWSSAFLVNFLRVFGVLVKSWFLRSFSVLVNFLGVFGVLNLWSSAVLGNFLSLWHFGESFGILVNFLRVFGVLVFQHFGEFSWDLWSSAVLENFLRVFGVLSFGESSWYLRSSAFLVNFLRVFGILGFRCFGEFYWVFSLSAVYKFELVVFGSFGVSVVNVVFLCFIGEFSCDLRITRKFTSKTLKVVVCWV</sequence>
<reference evidence="1" key="1">
    <citation type="submission" date="2021-06" db="EMBL/GenBank/DDBJ databases">
        <authorList>
            <person name="Kallberg Y."/>
            <person name="Tangrot J."/>
            <person name="Rosling A."/>
        </authorList>
    </citation>
    <scope>NUCLEOTIDE SEQUENCE</scope>
    <source>
        <strain evidence="1">IL203A</strain>
    </source>
</reference>
<organism evidence="1 2">
    <name type="scientific">Dentiscutata heterogama</name>
    <dbReference type="NCBI Taxonomy" id="1316150"/>
    <lineage>
        <taxon>Eukaryota</taxon>
        <taxon>Fungi</taxon>
        <taxon>Fungi incertae sedis</taxon>
        <taxon>Mucoromycota</taxon>
        <taxon>Glomeromycotina</taxon>
        <taxon>Glomeromycetes</taxon>
        <taxon>Diversisporales</taxon>
        <taxon>Gigasporaceae</taxon>
        <taxon>Dentiscutata</taxon>
    </lineage>
</organism>
<proteinExistence type="predicted"/>
<accession>A0ACA9MIF6</accession>
<feature type="non-terminal residue" evidence="1">
    <location>
        <position position="1"/>
    </location>
</feature>
<evidence type="ECO:0000313" key="2">
    <source>
        <dbReference type="Proteomes" id="UP000789702"/>
    </source>
</evidence>